<gene>
    <name evidence="1" type="ORF">ECRASSUSDP1_LOCUS28536</name>
</gene>
<dbReference type="EMBL" id="CAMPGE010029438">
    <property type="protein sequence ID" value="CAI2386910.1"/>
    <property type="molecule type" value="Genomic_DNA"/>
</dbReference>
<evidence type="ECO:0000313" key="1">
    <source>
        <dbReference type="EMBL" id="CAI2386910.1"/>
    </source>
</evidence>
<protein>
    <submittedName>
        <fullName evidence="1">Uncharacterized protein</fullName>
    </submittedName>
</protein>
<comment type="caution">
    <text evidence="1">The sequence shown here is derived from an EMBL/GenBank/DDBJ whole genome shotgun (WGS) entry which is preliminary data.</text>
</comment>
<sequence length="48" mass="5617">MEKCGDTLFKLYIQTEGKLLDIDKYLYPSTRDFYVQGNSLSEEFCSLN</sequence>
<name>A0AAD1Y930_EUPCR</name>
<keyword evidence="2" id="KW-1185">Reference proteome</keyword>
<accession>A0AAD1Y930</accession>
<dbReference type="Proteomes" id="UP001295684">
    <property type="component" value="Unassembled WGS sequence"/>
</dbReference>
<evidence type="ECO:0000313" key="2">
    <source>
        <dbReference type="Proteomes" id="UP001295684"/>
    </source>
</evidence>
<dbReference type="AlphaFoldDB" id="A0AAD1Y930"/>
<reference evidence="1" key="1">
    <citation type="submission" date="2023-07" db="EMBL/GenBank/DDBJ databases">
        <authorList>
            <consortium name="AG Swart"/>
            <person name="Singh M."/>
            <person name="Singh A."/>
            <person name="Seah K."/>
            <person name="Emmerich C."/>
        </authorList>
    </citation>
    <scope>NUCLEOTIDE SEQUENCE</scope>
    <source>
        <strain evidence="1">DP1</strain>
    </source>
</reference>
<organism evidence="1 2">
    <name type="scientific">Euplotes crassus</name>
    <dbReference type="NCBI Taxonomy" id="5936"/>
    <lineage>
        <taxon>Eukaryota</taxon>
        <taxon>Sar</taxon>
        <taxon>Alveolata</taxon>
        <taxon>Ciliophora</taxon>
        <taxon>Intramacronucleata</taxon>
        <taxon>Spirotrichea</taxon>
        <taxon>Hypotrichia</taxon>
        <taxon>Euplotida</taxon>
        <taxon>Euplotidae</taxon>
        <taxon>Moneuplotes</taxon>
    </lineage>
</organism>
<proteinExistence type="predicted"/>